<name>A0AAE1QBT9_9EUCA</name>
<feature type="region of interest" description="Disordered" evidence="1">
    <location>
        <begin position="433"/>
        <end position="475"/>
    </location>
</feature>
<keyword evidence="3" id="KW-1185">Reference proteome</keyword>
<proteinExistence type="predicted"/>
<feature type="region of interest" description="Disordered" evidence="1">
    <location>
        <begin position="376"/>
        <end position="400"/>
    </location>
</feature>
<dbReference type="Proteomes" id="UP001292094">
    <property type="component" value="Unassembled WGS sequence"/>
</dbReference>
<feature type="compositionally biased region" description="Pro residues" evidence="1">
    <location>
        <begin position="380"/>
        <end position="391"/>
    </location>
</feature>
<evidence type="ECO:0008006" key="4">
    <source>
        <dbReference type="Google" id="ProtNLM"/>
    </source>
</evidence>
<dbReference type="EMBL" id="JAWZYT010000517">
    <property type="protein sequence ID" value="KAK4322432.1"/>
    <property type="molecule type" value="Genomic_DNA"/>
</dbReference>
<gene>
    <name evidence="2" type="ORF">Pmani_006772</name>
</gene>
<evidence type="ECO:0000313" key="3">
    <source>
        <dbReference type="Proteomes" id="UP001292094"/>
    </source>
</evidence>
<sequence length="530" mass="59395">MLDSGKIERGTEVLRPQLQYPLLHGEVKKGWLKRFDVETWKTMRKIMHLPPDTPLGFFFSSPRAGSLGVKCFTTGIPATTLPSFSGCVRAGTRLMSGGEFVSAIKLRGNVLSTRSREARGHPERPVLCRHGCQRPETLGHIQQSCPVTHGWRVQRHDKIVTAICKHLGDRGWEVLREPNIPTPNGLRKPDLVFWNSVQSFVVVVQVCADMGVATPNDAHERKRDYYNTPIIRQWVNEQSGKPPVISSIVMNWQGAWAQASYNTFKALGGTDELGKLITVRMLEDSVRMYRMCLHERKAHPEVYHEEERRRKDAQPRKRWSVEELTLLSQFELDHSDLRPGELVSLAKRTLFPGRTLDSLRCQRKSQMFRTILEAGSPRPVLSPRPPVPAGSPPVVTGAQTVRAGTPPVVPVRERLPQNLNASRRCAPTLKVEGESNLPPLVHRAGRRRARGDDERVSPRQPPGNIHADGGVREEVTVPEPGAGAEEYTATRALVWQKVVQLSRVLLVQTPSGVEDLESTPYLVPENGTRE</sequence>
<accession>A0AAE1QBT9</accession>
<evidence type="ECO:0000256" key="1">
    <source>
        <dbReference type="SAM" id="MobiDB-lite"/>
    </source>
</evidence>
<comment type="caution">
    <text evidence="2">The sequence shown here is derived from an EMBL/GenBank/DDBJ whole genome shotgun (WGS) entry which is preliminary data.</text>
</comment>
<organism evidence="2 3">
    <name type="scientific">Petrolisthes manimaculis</name>
    <dbReference type="NCBI Taxonomy" id="1843537"/>
    <lineage>
        <taxon>Eukaryota</taxon>
        <taxon>Metazoa</taxon>
        <taxon>Ecdysozoa</taxon>
        <taxon>Arthropoda</taxon>
        <taxon>Crustacea</taxon>
        <taxon>Multicrustacea</taxon>
        <taxon>Malacostraca</taxon>
        <taxon>Eumalacostraca</taxon>
        <taxon>Eucarida</taxon>
        <taxon>Decapoda</taxon>
        <taxon>Pleocyemata</taxon>
        <taxon>Anomura</taxon>
        <taxon>Galatheoidea</taxon>
        <taxon>Porcellanidae</taxon>
        <taxon>Petrolisthes</taxon>
    </lineage>
</organism>
<protein>
    <recommendedName>
        <fullName evidence="4">Reverse transcriptase</fullName>
    </recommendedName>
</protein>
<reference evidence="2" key="1">
    <citation type="submission" date="2023-11" db="EMBL/GenBank/DDBJ databases">
        <title>Genome assemblies of two species of porcelain crab, Petrolisthes cinctipes and Petrolisthes manimaculis (Anomura: Porcellanidae).</title>
        <authorList>
            <person name="Angst P."/>
        </authorList>
    </citation>
    <scope>NUCLEOTIDE SEQUENCE</scope>
    <source>
        <strain evidence="2">PB745_02</strain>
        <tissue evidence="2">Gill</tissue>
    </source>
</reference>
<evidence type="ECO:0000313" key="2">
    <source>
        <dbReference type="EMBL" id="KAK4322432.1"/>
    </source>
</evidence>
<dbReference type="AlphaFoldDB" id="A0AAE1QBT9"/>